<dbReference type="InterPro" id="IPR005821">
    <property type="entry name" value="Ion_trans_dom"/>
</dbReference>
<keyword evidence="4 9" id="KW-1133">Transmembrane helix</keyword>
<feature type="domain" description="Ion transport" evidence="10">
    <location>
        <begin position="55"/>
        <end position="203"/>
    </location>
</feature>
<dbReference type="OrthoDB" id="195446at2759"/>
<evidence type="ECO:0000256" key="4">
    <source>
        <dbReference type="ARBA" id="ARBA00022989"/>
    </source>
</evidence>
<feature type="transmembrane region" description="Helical" evidence="9">
    <location>
        <begin position="96"/>
        <end position="115"/>
    </location>
</feature>
<proteinExistence type="predicted"/>
<evidence type="ECO:0000256" key="5">
    <source>
        <dbReference type="ARBA" id="ARBA00023065"/>
    </source>
</evidence>
<comment type="subcellular location">
    <subcellularLocation>
        <location evidence="1">Membrane</location>
        <topology evidence="1">Multi-pass membrane protein</topology>
    </subcellularLocation>
</comment>
<keyword evidence="7" id="KW-0407">Ion channel</keyword>
<dbReference type="GO" id="GO:0051480">
    <property type="term" value="P:regulation of cytosolic calcium ion concentration"/>
    <property type="evidence" value="ECO:0007669"/>
    <property type="project" value="TreeGrafter"/>
</dbReference>
<evidence type="ECO:0000256" key="3">
    <source>
        <dbReference type="ARBA" id="ARBA00022692"/>
    </source>
</evidence>
<dbReference type="PANTHER" id="PTHR10117">
    <property type="entry name" value="TRANSIENT RECEPTOR POTENTIAL CHANNEL"/>
    <property type="match status" value="1"/>
</dbReference>
<evidence type="ECO:0000256" key="8">
    <source>
        <dbReference type="SAM" id="MobiDB-lite"/>
    </source>
</evidence>
<evidence type="ECO:0000256" key="2">
    <source>
        <dbReference type="ARBA" id="ARBA00022448"/>
    </source>
</evidence>
<reference evidence="11 12" key="2">
    <citation type="submission" date="2018-11" db="EMBL/GenBank/DDBJ databases">
        <authorList>
            <consortium name="Pathogen Informatics"/>
        </authorList>
    </citation>
    <scope>NUCLEOTIDE SEQUENCE [LARGE SCALE GENOMIC DNA]</scope>
    <source>
        <strain evidence="11 12">MHpl1</strain>
    </source>
</reference>
<evidence type="ECO:0000256" key="6">
    <source>
        <dbReference type="ARBA" id="ARBA00023136"/>
    </source>
</evidence>
<feature type="transmembrane region" description="Helical" evidence="9">
    <location>
        <begin position="12"/>
        <end position="38"/>
    </location>
</feature>
<keyword evidence="12" id="KW-1185">Reference proteome</keyword>
<feature type="transmembrane region" description="Helical" evidence="9">
    <location>
        <begin position="58"/>
        <end position="84"/>
    </location>
</feature>
<gene>
    <name evidence="11" type="ORF">HPLM_LOCUS12984</name>
</gene>
<feature type="transmembrane region" description="Helical" evidence="9">
    <location>
        <begin position="167"/>
        <end position="189"/>
    </location>
</feature>
<feature type="compositionally biased region" description="Basic and acidic residues" evidence="8">
    <location>
        <begin position="280"/>
        <end position="291"/>
    </location>
</feature>
<dbReference type="InterPro" id="IPR002153">
    <property type="entry name" value="TRPC_channel"/>
</dbReference>
<dbReference type="Pfam" id="PF00520">
    <property type="entry name" value="Ion_trans"/>
    <property type="match status" value="1"/>
</dbReference>
<dbReference type="AlphaFoldDB" id="A0A158QPN4"/>
<dbReference type="GO" id="GO:0005886">
    <property type="term" value="C:plasma membrane"/>
    <property type="evidence" value="ECO:0007669"/>
    <property type="project" value="TreeGrafter"/>
</dbReference>
<dbReference type="GO" id="GO:0015279">
    <property type="term" value="F:store-operated calcium channel activity"/>
    <property type="evidence" value="ECO:0007669"/>
    <property type="project" value="TreeGrafter"/>
</dbReference>
<accession>A0A158QPN4</accession>
<name>A0A158QPN4_HAEPC</name>
<evidence type="ECO:0000259" key="10">
    <source>
        <dbReference type="Pfam" id="PF00520"/>
    </source>
</evidence>
<dbReference type="STRING" id="6290.A0A158QPN4"/>
<protein>
    <submittedName>
        <fullName evidence="13">Ion_trans domain-containing protein</fullName>
    </submittedName>
</protein>
<keyword evidence="5" id="KW-0406">Ion transport</keyword>
<dbReference type="WBParaSite" id="HPLM_0001299201-mRNA-1">
    <property type="protein sequence ID" value="HPLM_0001299201-mRNA-1"/>
    <property type="gene ID" value="HPLM_0001299201"/>
</dbReference>
<keyword evidence="2" id="KW-0813">Transport</keyword>
<dbReference type="EMBL" id="UZAF01018043">
    <property type="protein sequence ID" value="VDO47416.1"/>
    <property type="molecule type" value="Genomic_DNA"/>
</dbReference>
<dbReference type="GO" id="GO:0070679">
    <property type="term" value="F:inositol 1,4,5 trisphosphate binding"/>
    <property type="evidence" value="ECO:0007669"/>
    <property type="project" value="TreeGrafter"/>
</dbReference>
<keyword evidence="3 9" id="KW-0812">Transmembrane</keyword>
<evidence type="ECO:0000256" key="1">
    <source>
        <dbReference type="ARBA" id="ARBA00004141"/>
    </source>
</evidence>
<feature type="region of interest" description="Disordered" evidence="8">
    <location>
        <begin position="268"/>
        <end position="292"/>
    </location>
</feature>
<dbReference type="Proteomes" id="UP000268014">
    <property type="component" value="Unassembled WGS sequence"/>
</dbReference>
<evidence type="ECO:0000313" key="12">
    <source>
        <dbReference type="Proteomes" id="UP000268014"/>
    </source>
</evidence>
<dbReference type="PRINTS" id="PR01097">
    <property type="entry name" value="TRNSRECEPTRP"/>
</dbReference>
<reference evidence="13" key="1">
    <citation type="submission" date="2016-04" db="UniProtKB">
        <authorList>
            <consortium name="WormBaseParasite"/>
        </authorList>
    </citation>
    <scope>IDENTIFICATION</scope>
</reference>
<evidence type="ECO:0000313" key="13">
    <source>
        <dbReference type="WBParaSite" id="HPLM_0001299201-mRNA-1"/>
    </source>
</evidence>
<organism evidence="13">
    <name type="scientific">Haemonchus placei</name>
    <name type="common">Barber's pole worm</name>
    <dbReference type="NCBI Taxonomy" id="6290"/>
    <lineage>
        <taxon>Eukaryota</taxon>
        <taxon>Metazoa</taxon>
        <taxon>Ecdysozoa</taxon>
        <taxon>Nematoda</taxon>
        <taxon>Chromadorea</taxon>
        <taxon>Rhabditida</taxon>
        <taxon>Rhabditina</taxon>
        <taxon>Rhabditomorpha</taxon>
        <taxon>Strongyloidea</taxon>
        <taxon>Trichostrongylidae</taxon>
        <taxon>Haemonchus</taxon>
    </lineage>
</organism>
<evidence type="ECO:0000256" key="9">
    <source>
        <dbReference type="SAM" id="Phobius"/>
    </source>
</evidence>
<evidence type="ECO:0000313" key="11">
    <source>
        <dbReference type="EMBL" id="VDO47416.1"/>
    </source>
</evidence>
<dbReference type="PANTHER" id="PTHR10117:SF54">
    <property type="entry name" value="TRANSIENT RECEPTOR POTENTIAL-GAMMA PROTEIN"/>
    <property type="match status" value="1"/>
</dbReference>
<dbReference type="GO" id="GO:0034703">
    <property type="term" value="C:cation channel complex"/>
    <property type="evidence" value="ECO:0007669"/>
    <property type="project" value="TreeGrafter"/>
</dbReference>
<evidence type="ECO:0000256" key="7">
    <source>
        <dbReference type="ARBA" id="ARBA00023303"/>
    </source>
</evidence>
<sequence length="332" mass="38027">MKKLRLALHQVLILVLSAAAIAVHVLAFLLPAVAMTHLDNDEKLHFARTMLYLKNQLFAFALLFAFVEFLDFLTVHHLFGPWAIIIRDLMYDLARFLVILLLFVAGFTLHVTSIFQPAYQPLDEDSAELMRLSSPEQTLEMLFFSLFGLVEPDSMPPLHLVPDFAKIILKVLFGIYMMVTLIVLINLLIAMMSDTYQRIQAQSDKEWKFGRAILIRQMNKRSATPSPINMLTKLFVVLKVAFRNRLRVCTQKAQQDLRFEENIDAFSMGGGQQGRTSPTMREDGTDMRDGAELGASSDWSIETVIDWKRIVSMYYQMNGKTNETEEVEEQTH</sequence>
<keyword evidence="6 9" id="KW-0472">Membrane</keyword>